<evidence type="ECO:0000256" key="1">
    <source>
        <dbReference type="ARBA" id="ARBA00022723"/>
    </source>
</evidence>
<name>A0A0C2G0M6_9BILA</name>
<dbReference type="Pfam" id="PF00105">
    <property type="entry name" value="zf-C4"/>
    <property type="match status" value="1"/>
</dbReference>
<feature type="domain" description="Nuclear receptor" evidence="10">
    <location>
        <begin position="72"/>
        <end position="94"/>
    </location>
</feature>
<feature type="compositionally biased region" description="Polar residues" evidence="9">
    <location>
        <begin position="109"/>
        <end position="118"/>
    </location>
</feature>
<evidence type="ECO:0000313" key="12">
    <source>
        <dbReference type="Proteomes" id="UP000054047"/>
    </source>
</evidence>
<evidence type="ECO:0000256" key="8">
    <source>
        <dbReference type="ARBA" id="ARBA00023242"/>
    </source>
</evidence>
<keyword evidence="12" id="KW-1185">Reference proteome</keyword>
<keyword evidence="2" id="KW-0863">Zinc-finger</keyword>
<sequence length="130" mass="13770">MLEVQEDNARTNTTEKAGSGPVNAATCGPAATASIAAAATGPQEPDFVRILEVLLAIRGGDRAPVVQQEIYSCAVCGEPARGFHFGAFTCEGCKDPQISLEKASRKRVPQTTVENPTLNALERASEEIQR</sequence>
<dbReference type="InterPro" id="IPR013088">
    <property type="entry name" value="Znf_NHR/GATA"/>
</dbReference>
<evidence type="ECO:0000256" key="9">
    <source>
        <dbReference type="SAM" id="MobiDB-lite"/>
    </source>
</evidence>
<dbReference type="EMBL" id="KN739065">
    <property type="protein sequence ID" value="KIH54455.1"/>
    <property type="molecule type" value="Genomic_DNA"/>
</dbReference>
<keyword evidence="7" id="KW-0675">Receptor</keyword>
<keyword evidence="8" id="KW-0539">Nucleus</keyword>
<evidence type="ECO:0000256" key="2">
    <source>
        <dbReference type="ARBA" id="ARBA00022771"/>
    </source>
</evidence>
<evidence type="ECO:0000259" key="10">
    <source>
        <dbReference type="Pfam" id="PF00105"/>
    </source>
</evidence>
<dbReference type="AlphaFoldDB" id="A0A0C2G0M6"/>
<organism evidence="11 12">
    <name type="scientific">Ancylostoma duodenale</name>
    <dbReference type="NCBI Taxonomy" id="51022"/>
    <lineage>
        <taxon>Eukaryota</taxon>
        <taxon>Metazoa</taxon>
        <taxon>Ecdysozoa</taxon>
        <taxon>Nematoda</taxon>
        <taxon>Chromadorea</taxon>
        <taxon>Rhabditida</taxon>
        <taxon>Rhabditina</taxon>
        <taxon>Rhabditomorpha</taxon>
        <taxon>Strongyloidea</taxon>
        <taxon>Ancylostomatidae</taxon>
        <taxon>Ancylostomatinae</taxon>
        <taxon>Ancylostoma</taxon>
    </lineage>
</organism>
<feature type="region of interest" description="Disordered" evidence="9">
    <location>
        <begin position="1"/>
        <end position="24"/>
    </location>
</feature>
<keyword evidence="1" id="KW-0479">Metal-binding</keyword>
<proteinExistence type="predicted"/>
<dbReference type="GO" id="GO:0043565">
    <property type="term" value="F:sequence-specific DNA binding"/>
    <property type="evidence" value="ECO:0007669"/>
    <property type="project" value="InterPro"/>
</dbReference>
<dbReference type="Proteomes" id="UP000054047">
    <property type="component" value="Unassembled WGS sequence"/>
</dbReference>
<reference evidence="11 12" key="1">
    <citation type="submission" date="2013-12" db="EMBL/GenBank/DDBJ databases">
        <title>Draft genome of the parsitic nematode Ancylostoma duodenale.</title>
        <authorList>
            <person name="Mitreva M."/>
        </authorList>
    </citation>
    <scope>NUCLEOTIDE SEQUENCE [LARGE SCALE GENOMIC DNA]</scope>
    <source>
        <strain evidence="11 12">Zhejiang</strain>
    </source>
</reference>
<dbReference type="GO" id="GO:0003700">
    <property type="term" value="F:DNA-binding transcription factor activity"/>
    <property type="evidence" value="ECO:0007669"/>
    <property type="project" value="InterPro"/>
</dbReference>
<evidence type="ECO:0000256" key="3">
    <source>
        <dbReference type="ARBA" id="ARBA00022833"/>
    </source>
</evidence>
<protein>
    <submittedName>
        <fullName evidence="11">Zinc finger, C4 type</fullName>
    </submittedName>
</protein>
<evidence type="ECO:0000256" key="7">
    <source>
        <dbReference type="ARBA" id="ARBA00023170"/>
    </source>
</evidence>
<keyword evidence="5" id="KW-0238">DNA-binding</keyword>
<evidence type="ECO:0000256" key="4">
    <source>
        <dbReference type="ARBA" id="ARBA00023015"/>
    </source>
</evidence>
<dbReference type="GO" id="GO:0008270">
    <property type="term" value="F:zinc ion binding"/>
    <property type="evidence" value="ECO:0007669"/>
    <property type="project" value="UniProtKB-KW"/>
</dbReference>
<gene>
    <name evidence="11" type="ORF">ANCDUO_15399</name>
</gene>
<keyword evidence="6" id="KW-0804">Transcription</keyword>
<feature type="region of interest" description="Disordered" evidence="9">
    <location>
        <begin position="103"/>
        <end position="130"/>
    </location>
</feature>
<accession>A0A0C2G0M6</accession>
<evidence type="ECO:0000256" key="5">
    <source>
        <dbReference type="ARBA" id="ARBA00023125"/>
    </source>
</evidence>
<evidence type="ECO:0000256" key="6">
    <source>
        <dbReference type="ARBA" id="ARBA00023163"/>
    </source>
</evidence>
<dbReference type="OrthoDB" id="10018779at2759"/>
<keyword evidence="3" id="KW-0862">Zinc</keyword>
<dbReference type="InterPro" id="IPR001628">
    <property type="entry name" value="Znf_hrmn_rcpt"/>
</dbReference>
<dbReference type="SUPFAM" id="SSF57716">
    <property type="entry name" value="Glucocorticoid receptor-like (DNA-binding domain)"/>
    <property type="match status" value="1"/>
</dbReference>
<keyword evidence="4" id="KW-0805">Transcription regulation</keyword>
<evidence type="ECO:0000313" key="11">
    <source>
        <dbReference type="EMBL" id="KIH54455.1"/>
    </source>
</evidence>
<dbReference type="Gene3D" id="3.30.50.10">
    <property type="entry name" value="Erythroid Transcription Factor GATA-1, subunit A"/>
    <property type="match status" value="1"/>
</dbReference>